<dbReference type="Pfam" id="PF17936">
    <property type="entry name" value="Big_6"/>
    <property type="match status" value="1"/>
</dbReference>
<feature type="domain" description="Bacterial Ig" evidence="5">
    <location>
        <begin position="775"/>
        <end position="851"/>
    </location>
</feature>
<dbReference type="PANTHER" id="PTHR11575">
    <property type="entry name" value="5'-NUCLEOTIDASE-RELATED"/>
    <property type="match status" value="1"/>
</dbReference>
<dbReference type="InterPro" id="IPR006179">
    <property type="entry name" value="5_nucleotidase/apyrase"/>
</dbReference>
<keyword evidence="1" id="KW-0732">Signal</keyword>
<dbReference type="InterPro" id="IPR041498">
    <property type="entry name" value="Big_6"/>
</dbReference>
<feature type="domain" description="Calcineurin-like phosphoesterase" evidence="3">
    <location>
        <begin position="49"/>
        <end position="285"/>
    </location>
</feature>
<dbReference type="InterPro" id="IPR029052">
    <property type="entry name" value="Metallo-depent_PP-like"/>
</dbReference>
<evidence type="ECO:0000256" key="1">
    <source>
        <dbReference type="ARBA" id="ARBA00022729"/>
    </source>
</evidence>
<dbReference type="GO" id="GO:0009166">
    <property type="term" value="P:nucleotide catabolic process"/>
    <property type="evidence" value="ECO:0007669"/>
    <property type="project" value="InterPro"/>
</dbReference>
<dbReference type="InterPro" id="IPR013783">
    <property type="entry name" value="Ig-like_fold"/>
</dbReference>
<dbReference type="Gene3D" id="2.60.40.10">
    <property type="entry name" value="Immunoglobulins"/>
    <property type="match status" value="2"/>
</dbReference>
<accession>A0A1M7LDN5</accession>
<dbReference type="Gene3D" id="3.90.780.10">
    <property type="entry name" value="5'-Nucleotidase, C-terminal domain"/>
    <property type="match status" value="1"/>
</dbReference>
<feature type="transmembrane region" description="Helical" evidence="2">
    <location>
        <begin position="12"/>
        <end position="32"/>
    </location>
</feature>
<gene>
    <name evidence="6" type="ORF">SAMN02746066_03204</name>
</gene>
<evidence type="ECO:0000259" key="5">
    <source>
        <dbReference type="Pfam" id="PF17936"/>
    </source>
</evidence>
<dbReference type="Proteomes" id="UP000184038">
    <property type="component" value="Unassembled WGS sequence"/>
</dbReference>
<dbReference type="EMBL" id="FRCP01000016">
    <property type="protein sequence ID" value="SHM76228.1"/>
    <property type="molecule type" value="Genomic_DNA"/>
</dbReference>
<organism evidence="6 7">
    <name type="scientific">Anaerosporobacter mobilis DSM 15930</name>
    <dbReference type="NCBI Taxonomy" id="1120996"/>
    <lineage>
        <taxon>Bacteria</taxon>
        <taxon>Bacillati</taxon>
        <taxon>Bacillota</taxon>
        <taxon>Clostridia</taxon>
        <taxon>Lachnospirales</taxon>
        <taxon>Lachnospiraceae</taxon>
        <taxon>Anaerosporobacter</taxon>
    </lineage>
</organism>
<sequence>MKDRKKSKKLRNISRITCRLIVLSMIVGLFAYRGDKNTINAAEGDTADLRFIFTTDIHGQLNNMDYETGNTYSTGGLTKAYTLIKNARKEVSSSNYLTFDIGDVLYDYSTEYIFSEDQKAVQPIYQAMKKIGYDAITLGNHDFDYGYEYILNQIKNSGLSNVTVVSNVYDSKTSEPVWNENLIITKKVTTNSGKTATVKVGVIGETIPKLSTKTESYLGVLKTEDIVESVKKQTSILKAKGADVIVVLAHSGFGSEDADLNFKNVSYAITEIPEVDAVLCGHEHRIFPNEDKTTTHYQLPGVDKDTSLVNGKVLVMANDRGKSIGIADLKLNITGSGKVTVANGKGEVRQVSKYNPSPDNSLNSFYGDWESKLMDYTKKEIAVLDSDTRLTSYFGYIQDNASIQLVNDAKLSYAHKYLNTVKPEYKDYPVIAASQYYKYGVNSVDDYANISGGVTEAELAQIQAYNGYTAIYKITGKQLREWLEWIASAYETIYQENTSSDTTMAGLVQSAVGKQLVSDEWQNNWGNFRVFDGIEYTISPINKPRYDLNGNKINNTNRITKLMYNGQNVTDSMELILVTDIITKPTEATANIDNQKVYGGYNRGQVIVSDYLSELAKMGKVSYTADNNWNVLVPGGYSFLIKSPVTSETFAKNTKWYSKTATSLGGLAYIQGYGSALSTINAAPSIILTSTNTETTNKSVKILVDAYAGSGIAQLRFVYGDYDIDSFVWDSATSVVNGGFTVTANGIYSVYAKDAKGNAVVRKIKVTNISDTDLEAPKVNTYTNRKTKITGTAEPGAIIRFVASTGLYKHVVGADGNFSYALPSQPSGTTVQVYVEDASGRTSKRTTVKVKRTGPNASELDTINNTRAGIYGNTNDSDATVIAIIDETVYVAKNGGKARYQASEIYKSSLTIKEVTQTIESDFNFKLSTPLLKPGVKIKVYSIDHLGRASRLNTVTVKSAGPNAPSIYEVMDIERTVSGRVTSAESGSEFKVYVTVGDKTYSADSDEKGYYSVEVGKLTAGEKISVYATDVVNNKTRKSYTSSKTVGSVASYITTGVDSFFLDRITNKMTSFSIYQEAGEEVFVSINKTVYEGVTNEDGEFTIDLGKKLTAGTKIYAYTRFSNGTVYEVEELTVLADVPAVPFTTNKSITTNTKTIKMVTDEKCTVVMAIGDKKYTKTDGTYDSTLDGYVYSFSIPRTNSSETIKVYAKNKVGASKSVKLTIEETAPNAPKVDKVKSTDEEITGTIHLIAPDSLDEYSEVTADNTKTVVYAKIGNKKYKGEVDDDGKFVIKIPKQKAGTVIKVWGTNKAGGDGPEKEIKVVK</sequence>
<dbReference type="RefSeq" id="WP_073289408.1">
    <property type="nucleotide sequence ID" value="NZ_FRCP01000016.1"/>
</dbReference>
<keyword evidence="2" id="KW-1133">Transmembrane helix</keyword>
<reference evidence="6 7" key="1">
    <citation type="submission" date="2016-11" db="EMBL/GenBank/DDBJ databases">
        <authorList>
            <person name="Jaros S."/>
            <person name="Januszkiewicz K."/>
            <person name="Wedrychowicz H."/>
        </authorList>
    </citation>
    <scope>NUCLEOTIDE SEQUENCE [LARGE SCALE GENOMIC DNA]</scope>
    <source>
        <strain evidence="6 7">DSM 15930</strain>
    </source>
</reference>
<dbReference type="NCBIfam" id="NF033510">
    <property type="entry name" value="Ca_tandemer"/>
    <property type="match status" value="1"/>
</dbReference>
<dbReference type="InterPro" id="IPR036907">
    <property type="entry name" value="5'-Nucleotdase_C_sf"/>
</dbReference>
<dbReference type="SUPFAM" id="SSF56300">
    <property type="entry name" value="Metallo-dependent phosphatases"/>
    <property type="match status" value="1"/>
</dbReference>
<dbReference type="InterPro" id="IPR008334">
    <property type="entry name" value="5'-Nucleotdase_C"/>
</dbReference>
<dbReference type="PRINTS" id="PR01607">
    <property type="entry name" value="APYRASEFAMLY"/>
</dbReference>
<dbReference type="InterPro" id="IPR004843">
    <property type="entry name" value="Calcineurin-like_PHP"/>
</dbReference>
<dbReference type="GO" id="GO:0030288">
    <property type="term" value="C:outer membrane-bounded periplasmic space"/>
    <property type="evidence" value="ECO:0007669"/>
    <property type="project" value="TreeGrafter"/>
</dbReference>
<dbReference type="Gene3D" id="3.60.21.10">
    <property type="match status" value="1"/>
</dbReference>
<feature type="domain" description="5'-Nucleotidase C-terminal" evidence="4">
    <location>
        <begin position="394"/>
        <end position="574"/>
    </location>
</feature>
<dbReference type="GO" id="GO:0016787">
    <property type="term" value="F:hydrolase activity"/>
    <property type="evidence" value="ECO:0007669"/>
    <property type="project" value="InterPro"/>
</dbReference>
<name>A0A1M7LDN5_9FIRM</name>
<keyword evidence="2" id="KW-0812">Transmembrane</keyword>
<evidence type="ECO:0000256" key="2">
    <source>
        <dbReference type="SAM" id="Phobius"/>
    </source>
</evidence>
<keyword evidence="2" id="KW-0472">Membrane</keyword>
<protein>
    <submittedName>
        <fullName evidence="6">2',3'-cyclic-nucleotide 2'-phosphodiesterase / 3'-nucleotidase</fullName>
    </submittedName>
</protein>
<dbReference type="STRING" id="1120996.SAMN02746066_03204"/>
<evidence type="ECO:0000259" key="3">
    <source>
        <dbReference type="Pfam" id="PF00149"/>
    </source>
</evidence>
<evidence type="ECO:0000313" key="6">
    <source>
        <dbReference type="EMBL" id="SHM76228.1"/>
    </source>
</evidence>
<keyword evidence="7" id="KW-1185">Reference proteome</keyword>
<dbReference type="PANTHER" id="PTHR11575:SF6">
    <property type="entry name" value="2',3'-CYCLIC-NUCLEOTIDE 2'-PHOSPHODIESTERASE_3'-NUCLEOTIDASE"/>
    <property type="match status" value="1"/>
</dbReference>
<evidence type="ECO:0000259" key="4">
    <source>
        <dbReference type="Pfam" id="PF02872"/>
    </source>
</evidence>
<dbReference type="SUPFAM" id="SSF55816">
    <property type="entry name" value="5'-nucleotidase (syn. UDP-sugar hydrolase), C-terminal domain"/>
    <property type="match status" value="1"/>
</dbReference>
<dbReference type="Pfam" id="PF00149">
    <property type="entry name" value="Metallophos"/>
    <property type="match status" value="1"/>
</dbReference>
<dbReference type="Pfam" id="PF02872">
    <property type="entry name" value="5_nucleotid_C"/>
    <property type="match status" value="1"/>
</dbReference>
<evidence type="ECO:0000313" key="7">
    <source>
        <dbReference type="Proteomes" id="UP000184038"/>
    </source>
</evidence>
<proteinExistence type="predicted"/>